<reference evidence="2 3" key="1">
    <citation type="journal article" date="2019" name="Int. J. Syst. Evol. Microbiol.">
        <title>The Global Catalogue of Microorganisms (GCM) 10K type strain sequencing project: providing services to taxonomists for standard genome sequencing and annotation.</title>
        <authorList>
            <consortium name="The Broad Institute Genomics Platform"/>
            <consortium name="The Broad Institute Genome Sequencing Center for Infectious Disease"/>
            <person name="Wu L."/>
            <person name="Ma J."/>
        </authorList>
    </citation>
    <scope>NUCLEOTIDE SEQUENCE [LARGE SCALE GENOMIC DNA]</scope>
    <source>
        <strain evidence="2 3">JCM 10673</strain>
    </source>
</reference>
<evidence type="ECO:0000256" key="1">
    <source>
        <dbReference type="SAM" id="MobiDB-lite"/>
    </source>
</evidence>
<sequence>MFWDKSLRWGAFVLPVTAVPWWALVETGHSETETALSDEQHLISVSVLADPDGEQTRSLRRWLQRDNKVAKSPDITPSTPQPDPEAMSSALDWLDFAVSSAIGLSSLIVSIATWCSTRASGQQVRVSSDRGSSVVVSEAEAAPDRADERAAEVLGDGAPEE</sequence>
<feature type="region of interest" description="Disordered" evidence="1">
    <location>
        <begin position="126"/>
        <end position="161"/>
    </location>
</feature>
<accession>A0ABN1P0B1</accession>
<comment type="caution">
    <text evidence="2">The sequence shown here is derived from an EMBL/GenBank/DDBJ whole genome shotgun (WGS) entry which is preliminary data.</text>
</comment>
<evidence type="ECO:0008006" key="4">
    <source>
        <dbReference type="Google" id="ProtNLM"/>
    </source>
</evidence>
<organism evidence="2 3">
    <name type="scientific">Streptomyces thermoalcalitolerans</name>
    <dbReference type="NCBI Taxonomy" id="65605"/>
    <lineage>
        <taxon>Bacteria</taxon>
        <taxon>Bacillati</taxon>
        <taxon>Actinomycetota</taxon>
        <taxon>Actinomycetes</taxon>
        <taxon>Kitasatosporales</taxon>
        <taxon>Streptomycetaceae</taxon>
        <taxon>Streptomyces</taxon>
    </lineage>
</organism>
<protein>
    <recommendedName>
        <fullName evidence="4">Transmembrane protein</fullName>
    </recommendedName>
</protein>
<feature type="compositionally biased region" description="Basic and acidic residues" evidence="1">
    <location>
        <begin position="142"/>
        <end position="151"/>
    </location>
</feature>
<feature type="region of interest" description="Disordered" evidence="1">
    <location>
        <begin position="68"/>
        <end position="87"/>
    </location>
</feature>
<dbReference type="EMBL" id="BAAAHG010000034">
    <property type="protein sequence ID" value="GAA0920303.1"/>
    <property type="molecule type" value="Genomic_DNA"/>
</dbReference>
<dbReference type="Pfam" id="PF19953">
    <property type="entry name" value="EACC1"/>
    <property type="match status" value="1"/>
</dbReference>
<proteinExistence type="predicted"/>
<keyword evidence="3" id="KW-1185">Reference proteome</keyword>
<evidence type="ECO:0000313" key="2">
    <source>
        <dbReference type="EMBL" id="GAA0920303.1"/>
    </source>
</evidence>
<gene>
    <name evidence="2" type="ORF">GCM10009549_38790</name>
</gene>
<evidence type="ECO:0000313" key="3">
    <source>
        <dbReference type="Proteomes" id="UP001501005"/>
    </source>
</evidence>
<name>A0ABN1P0B1_9ACTN</name>
<dbReference type="Proteomes" id="UP001501005">
    <property type="component" value="Unassembled WGS sequence"/>
</dbReference>
<dbReference type="InterPro" id="IPR045428">
    <property type="entry name" value="EACC1"/>
</dbReference>
<feature type="compositionally biased region" description="Low complexity" evidence="1">
    <location>
        <begin position="126"/>
        <end position="140"/>
    </location>
</feature>